<dbReference type="PROSITE" id="PS50090">
    <property type="entry name" value="MYB_LIKE"/>
    <property type="match status" value="1"/>
</dbReference>
<dbReference type="AlphaFoldDB" id="A0A0D3A697"/>
<dbReference type="Gramene" id="Bo1g040050.1">
    <property type="protein sequence ID" value="Bo1g040050.1"/>
    <property type="gene ID" value="Bo1g040050"/>
</dbReference>
<name>A0A0D3A697_BRAOL</name>
<dbReference type="InterPro" id="IPR001005">
    <property type="entry name" value="SANT/Myb"/>
</dbReference>
<reference evidence="3" key="2">
    <citation type="submission" date="2015-03" db="UniProtKB">
        <authorList>
            <consortium name="EnsemblPlants"/>
        </authorList>
    </citation>
    <scope>IDENTIFICATION</scope>
</reference>
<proteinExistence type="predicted"/>
<sequence length="442" mass="49161">MNLGDFAKTLCLSRSVEPGITENLFVYKPSEELSGSHGRQRCVSSSNNEFAGPSGFSDEKKSHPVPLPALSYDQVNGSVSGSGSVSSVSSSGSDWAFGASSYSEEGREGAIEEVKVISDDYNSKEYLKQLNQKVVMDSSNPFTQSSGFLDLLTSQQCDPVSHSVAFRTSEVPFLSSQLINDPTQAEEPTKDKRGRRKWSQKEDVVLINAWLNTSKDPVTGNEQKAGSFWKRVGAYFNASPQLVGVPDREVGNCKQRWAKISDQVSKFVGSLCAATSQQSSGQNDNDVMKLANEIYHHDYGAKFTLEHCWRELKYEQKWVATFGTDNNKSKRRKVEDGSQASVQSSSHVDEEEARPEGVKKAKSRLKAQQSAKEMEATNSKSVEKLQGLLEIRKLDHELKKQDFEMKDKLNKQHMLETLLAKNEPLSETELALKDKLISYMLS</sequence>
<dbReference type="EnsemblPlants" id="Bo1g040050.1">
    <property type="protein sequence ID" value="Bo1g040050.1"/>
    <property type="gene ID" value="Bo1g040050"/>
</dbReference>
<evidence type="ECO:0000313" key="3">
    <source>
        <dbReference type="EnsemblPlants" id="Bo1g040050.1"/>
    </source>
</evidence>
<dbReference type="STRING" id="109376.A0A0D3A697"/>
<organism evidence="3 4">
    <name type="scientific">Brassica oleracea var. oleracea</name>
    <dbReference type="NCBI Taxonomy" id="109376"/>
    <lineage>
        <taxon>Eukaryota</taxon>
        <taxon>Viridiplantae</taxon>
        <taxon>Streptophyta</taxon>
        <taxon>Embryophyta</taxon>
        <taxon>Tracheophyta</taxon>
        <taxon>Spermatophyta</taxon>
        <taxon>Magnoliopsida</taxon>
        <taxon>eudicotyledons</taxon>
        <taxon>Gunneridae</taxon>
        <taxon>Pentapetalae</taxon>
        <taxon>rosids</taxon>
        <taxon>malvids</taxon>
        <taxon>Brassicales</taxon>
        <taxon>Brassicaceae</taxon>
        <taxon>Brassiceae</taxon>
        <taxon>Brassica</taxon>
    </lineage>
</organism>
<feature type="region of interest" description="Disordered" evidence="1">
    <location>
        <begin position="327"/>
        <end position="379"/>
    </location>
</feature>
<dbReference type="PANTHER" id="PTHR45023:SF4">
    <property type="entry name" value="GLYCINE-RICH PROTEIN-RELATED"/>
    <property type="match status" value="1"/>
</dbReference>
<reference evidence="3 4" key="1">
    <citation type="journal article" date="2014" name="Genome Biol.">
        <title>Transcriptome and methylome profiling reveals relics of genome dominance in the mesopolyploid Brassica oleracea.</title>
        <authorList>
            <person name="Parkin I.A."/>
            <person name="Koh C."/>
            <person name="Tang H."/>
            <person name="Robinson S.J."/>
            <person name="Kagale S."/>
            <person name="Clarke W.E."/>
            <person name="Town C.D."/>
            <person name="Nixon J."/>
            <person name="Krishnakumar V."/>
            <person name="Bidwell S.L."/>
            <person name="Denoeud F."/>
            <person name="Belcram H."/>
            <person name="Links M.G."/>
            <person name="Just J."/>
            <person name="Clarke C."/>
            <person name="Bender T."/>
            <person name="Huebert T."/>
            <person name="Mason A.S."/>
            <person name="Pires J.C."/>
            <person name="Barker G."/>
            <person name="Moore J."/>
            <person name="Walley P.G."/>
            <person name="Manoli S."/>
            <person name="Batley J."/>
            <person name="Edwards D."/>
            <person name="Nelson M.N."/>
            <person name="Wang X."/>
            <person name="Paterson A.H."/>
            <person name="King G."/>
            <person name="Bancroft I."/>
            <person name="Chalhoub B."/>
            <person name="Sharpe A.G."/>
        </authorList>
    </citation>
    <scope>NUCLEOTIDE SEQUENCE</scope>
    <source>
        <strain evidence="3 4">cv. TO1000</strain>
    </source>
</reference>
<accession>A0A0D3A697</accession>
<feature type="compositionally biased region" description="Polar residues" evidence="1">
    <location>
        <begin position="366"/>
        <end position="379"/>
    </location>
</feature>
<protein>
    <recommendedName>
        <fullName evidence="2">Myb-like domain-containing protein</fullName>
    </recommendedName>
</protein>
<dbReference type="PANTHER" id="PTHR45023">
    <property type="match status" value="1"/>
</dbReference>
<dbReference type="HOGENOM" id="CLU_012390_0_0_1"/>
<feature type="region of interest" description="Disordered" evidence="1">
    <location>
        <begin position="34"/>
        <end position="69"/>
    </location>
</feature>
<evidence type="ECO:0000259" key="2">
    <source>
        <dbReference type="PROSITE" id="PS50090"/>
    </source>
</evidence>
<feature type="domain" description="Myb-like" evidence="2">
    <location>
        <begin position="190"/>
        <end position="261"/>
    </location>
</feature>
<keyword evidence="4" id="KW-1185">Reference proteome</keyword>
<dbReference type="OMA" id="NCKQRWA"/>
<feature type="region of interest" description="Disordered" evidence="1">
    <location>
        <begin position="179"/>
        <end position="198"/>
    </location>
</feature>
<evidence type="ECO:0000313" key="4">
    <source>
        <dbReference type="Proteomes" id="UP000032141"/>
    </source>
</evidence>
<dbReference type="Proteomes" id="UP000032141">
    <property type="component" value="Chromosome C1"/>
</dbReference>
<evidence type="ECO:0000256" key="1">
    <source>
        <dbReference type="SAM" id="MobiDB-lite"/>
    </source>
</evidence>
<dbReference type="eggNOG" id="ENOG502S88Z">
    <property type="taxonomic scope" value="Eukaryota"/>
</dbReference>